<keyword evidence="3" id="KW-1185">Reference proteome</keyword>
<evidence type="ECO:0000313" key="5">
    <source>
        <dbReference type="WBParaSite" id="TCONS_00000048.p1"/>
    </source>
</evidence>
<proteinExistence type="predicted"/>
<keyword evidence="2" id="KW-1133">Transmembrane helix</keyword>
<dbReference type="WBParaSite" id="TCONS_00000048.p1">
    <property type="protein sequence ID" value="TCONS_00000048.p1"/>
    <property type="gene ID" value="XLOC_000047"/>
</dbReference>
<feature type="compositionally biased region" description="Low complexity" evidence="1">
    <location>
        <begin position="704"/>
        <end position="716"/>
    </location>
</feature>
<keyword evidence="2" id="KW-0472">Membrane</keyword>
<feature type="region of interest" description="Disordered" evidence="1">
    <location>
        <begin position="681"/>
        <end position="755"/>
    </location>
</feature>
<name>A0A0K0ENH6_STRER</name>
<keyword evidence="2" id="KW-0812">Transmembrane</keyword>
<dbReference type="Proteomes" id="UP000035681">
    <property type="component" value="Unplaced"/>
</dbReference>
<evidence type="ECO:0000313" key="3">
    <source>
        <dbReference type="Proteomes" id="UP000035681"/>
    </source>
</evidence>
<dbReference type="WBParaSite" id="SSTP_0001101300.1">
    <property type="protein sequence ID" value="SSTP_0001101300.1"/>
    <property type="gene ID" value="SSTP_0001101300"/>
</dbReference>
<evidence type="ECO:0000313" key="4">
    <source>
        <dbReference type="WBParaSite" id="SSTP_0001101300.1"/>
    </source>
</evidence>
<evidence type="ECO:0000256" key="2">
    <source>
        <dbReference type="SAM" id="Phobius"/>
    </source>
</evidence>
<organism evidence="4">
    <name type="scientific">Strongyloides stercoralis</name>
    <name type="common">Threadworm</name>
    <dbReference type="NCBI Taxonomy" id="6248"/>
    <lineage>
        <taxon>Eukaryota</taxon>
        <taxon>Metazoa</taxon>
        <taxon>Ecdysozoa</taxon>
        <taxon>Nematoda</taxon>
        <taxon>Chromadorea</taxon>
        <taxon>Rhabditida</taxon>
        <taxon>Tylenchina</taxon>
        <taxon>Panagrolaimomorpha</taxon>
        <taxon>Strongyloidoidea</taxon>
        <taxon>Strongyloididae</taxon>
        <taxon>Strongyloides</taxon>
    </lineage>
</organism>
<reference evidence="4" key="1">
    <citation type="submission" date="2015-08" db="UniProtKB">
        <authorList>
            <consortium name="WormBaseParasite"/>
        </authorList>
    </citation>
    <scope>IDENTIFICATION</scope>
</reference>
<protein>
    <submittedName>
        <fullName evidence="5">Ig-like domain-containing protein</fullName>
    </submittedName>
</protein>
<feature type="compositionally biased region" description="Low complexity" evidence="1">
    <location>
        <begin position="733"/>
        <end position="744"/>
    </location>
</feature>
<dbReference type="AlphaFoldDB" id="A0A0K0ENH6"/>
<evidence type="ECO:0000256" key="1">
    <source>
        <dbReference type="SAM" id="MobiDB-lite"/>
    </source>
</evidence>
<feature type="transmembrane region" description="Helical" evidence="2">
    <location>
        <begin position="652"/>
        <end position="676"/>
    </location>
</feature>
<accession>A0A0K0ENH6</accession>
<feature type="compositionally biased region" description="Polar residues" evidence="1">
    <location>
        <begin position="745"/>
        <end position="755"/>
    </location>
</feature>
<sequence length="755" mass="86333">MVRYSWEIFKIFFTIIILFLSLINGNDLLSNADGISFVVIGLAKPNGARIATKTTHKVADYKEFIENVKFHKTELFKMKKVQIKMDSFIDQQGVRVDFNEYNNMFLSIARKDDNGQYKIVSEKMVNLKIFCSVARCEPGVVLLSKKKLDKLEGVTKVDIEGAFYLEFYNTVPYIARIINTEKKRPYLYICPGTGWIHGSTDFNYEIHEDSDFWFDTSSEGTLKNDRYPSKNSWNGILKGHGSIYPVPIVEGIDKKKQMICGSIKRFSDNSVILQWAYEINYIPVSPSDLQVQAGHDKQNAIYKNKLFEDLYCSNDTTATTYIKIGYLPTSETKHSIGKFVNEPNKIIRYLFHNYHVLLYRTQFLQDKLKMQNEYTYTENSIQPSCVKKIVLNPNEISAKILVNPSPSSKEYRKHQINGNETSLFEIDNSSFDKTLSKIDIQCKVESVFNGTGLSKEQSIKFINYFSPYFDLGFKKTDDSKSNKNNAYKEFIKNGVLNFNKTDFDVYGMYQCDARNLKKGKEYLKESPETFLILPKNNMIFDVSVEVSENGTMNKECYFEIGTFANLVSITMEHGEVKKTALVSELDKNEYFEVKGTDKKYGQLKGELKKGDVLLCKYETLYNSTFYTKVSFSHEDDFKNSESAKTKVKKNTVIFVVVSIILFLLIIGGTVGAFVLLRKKRKRRRMKNGSSMGSLSKSATKKSKSNLSKSKSSTSKSKGFRSKSKASVTKSQHSNTNSKLSNLSTQKSYSKANSRK</sequence>